<keyword evidence="1" id="KW-0812">Transmembrane</keyword>
<dbReference type="Proteomes" id="UP001204643">
    <property type="component" value="Unassembled WGS sequence"/>
</dbReference>
<gene>
    <name evidence="2" type="ORF">NPM19_28650</name>
</gene>
<keyword evidence="1" id="KW-0472">Membrane</keyword>
<feature type="transmembrane region" description="Helical" evidence="1">
    <location>
        <begin position="9"/>
        <end position="26"/>
    </location>
</feature>
<dbReference type="EMBL" id="JANHEB010000078">
    <property type="protein sequence ID" value="MCQ6288558.1"/>
    <property type="molecule type" value="Genomic_DNA"/>
</dbReference>
<feature type="transmembrane region" description="Helical" evidence="1">
    <location>
        <begin position="46"/>
        <end position="67"/>
    </location>
</feature>
<protein>
    <submittedName>
        <fullName evidence="2">Uncharacterized protein</fullName>
    </submittedName>
</protein>
<evidence type="ECO:0000313" key="2">
    <source>
        <dbReference type="EMBL" id="MCQ6288558.1"/>
    </source>
</evidence>
<evidence type="ECO:0000313" key="3">
    <source>
        <dbReference type="Proteomes" id="UP001204643"/>
    </source>
</evidence>
<dbReference type="RefSeq" id="WP_256425292.1">
    <property type="nucleotide sequence ID" value="NZ_JANHDY010000088.1"/>
</dbReference>
<accession>A0AAW5L8N6</accession>
<comment type="caution">
    <text evidence="2">The sequence shown here is derived from an EMBL/GenBank/DDBJ whole genome shotgun (WGS) entry which is preliminary data.</text>
</comment>
<dbReference type="AlphaFoldDB" id="A0AAW5L8N6"/>
<evidence type="ECO:0000256" key="1">
    <source>
        <dbReference type="SAM" id="Phobius"/>
    </source>
</evidence>
<proteinExistence type="predicted"/>
<sequence>MLRTIFKSLIYIAGICFVGSFILSAFPETRGVWEFAKHQFSVFYNLGVAQFGMIGTLIIIASLVFLLQGKR</sequence>
<keyword evidence="1" id="KW-1133">Transmembrane helix</keyword>
<reference evidence="2" key="1">
    <citation type="submission" date="2022-07" db="EMBL/GenBank/DDBJ databases">
        <title>Identification and characterization of Bacillus thuringiensis and other Bacillus cereus group isolates from spinach by whole genome sequencing.</title>
        <authorList>
            <person name="Zao X."/>
            <person name="Zervas A."/>
            <person name="Hendriks M."/>
            <person name="Rajkovic A."/>
            <person name="Van Overbeek L."/>
            <person name="Hendriksen N.B."/>
            <person name="Uyttendaele M."/>
        </authorList>
    </citation>
    <scope>NUCLEOTIDE SEQUENCE</scope>
    <source>
        <strain evidence="2">781001F-1</strain>
    </source>
</reference>
<organism evidence="2 3">
    <name type="scientific">Bacillus cereus</name>
    <dbReference type="NCBI Taxonomy" id="1396"/>
    <lineage>
        <taxon>Bacteria</taxon>
        <taxon>Bacillati</taxon>
        <taxon>Bacillota</taxon>
        <taxon>Bacilli</taxon>
        <taxon>Bacillales</taxon>
        <taxon>Bacillaceae</taxon>
        <taxon>Bacillus</taxon>
        <taxon>Bacillus cereus group</taxon>
    </lineage>
</organism>
<name>A0AAW5L8N6_BACCE</name>